<dbReference type="InterPro" id="IPR010971">
    <property type="entry name" value="UbiH/COQ6"/>
</dbReference>
<dbReference type="GO" id="GO:0110142">
    <property type="term" value="C:ubiquinone biosynthesis complex"/>
    <property type="evidence" value="ECO:0007669"/>
    <property type="project" value="UniProtKB-ARBA"/>
</dbReference>
<dbReference type="UniPathway" id="UPA00232"/>
<dbReference type="Pfam" id="PF01494">
    <property type="entry name" value="FAD_binding_3"/>
    <property type="match status" value="1"/>
</dbReference>
<keyword evidence="6" id="KW-0560">Oxidoreductase</keyword>
<dbReference type="GO" id="GO:0006744">
    <property type="term" value="P:ubiquinone biosynthetic process"/>
    <property type="evidence" value="ECO:0007669"/>
    <property type="project" value="UniProtKB-UniPathway"/>
</dbReference>
<evidence type="ECO:0000313" key="10">
    <source>
        <dbReference type="EMBL" id="RLV60178.1"/>
    </source>
</evidence>
<dbReference type="NCBIfam" id="TIGR01988">
    <property type="entry name" value="Ubi-OHases"/>
    <property type="match status" value="1"/>
</dbReference>
<protein>
    <submittedName>
        <fullName evidence="10">2-octaprenyl-3-methyl-6-methoxy-1,4-benzoquinol hydroxylase</fullName>
    </submittedName>
</protein>
<evidence type="ECO:0000256" key="2">
    <source>
        <dbReference type="ARBA" id="ARBA00004749"/>
    </source>
</evidence>
<dbReference type="Proteomes" id="UP000281474">
    <property type="component" value="Unassembled WGS sequence"/>
</dbReference>
<comment type="subunit">
    <text evidence="8">Component of the Ubi complex metabolon, which regroups five ubiquinone biosynthesis proteins (UbiE, UbiF, UbiG, UbiH and UbiI) and two accessory factors (UbiK and the lipid-binding protein UbiJ).</text>
</comment>
<dbReference type="PANTHER" id="PTHR43876">
    <property type="entry name" value="UBIQUINONE BIOSYNTHESIS MONOOXYGENASE COQ6, MITOCHONDRIAL"/>
    <property type="match status" value="1"/>
</dbReference>
<dbReference type="EMBL" id="QZEI01000020">
    <property type="protein sequence ID" value="RLV60178.1"/>
    <property type="molecule type" value="Genomic_DNA"/>
</dbReference>
<organism evidence="10 11">
    <name type="scientific">Parashewanella curva</name>
    <dbReference type="NCBI Taxonomy" id="2338552"/>
    <lineage>
        <taxon>Bacteria</taxon>
        <taxon>Pseudomonadati</taxon>
        <taxon>Pseudomonadota</taxon>
        <taxon>Gammaproteobacteria</taxon>
        <taxon>Alteromonadales</taxon>
        <taxon>Shewanellaceae</taxon>
        <taxon>Parashewanella</taxon>
    </lineage>
</organism>
<dbReference type="OrthoDB" id="9769565at2"/>
<evidence type="ECO:0000256" key="1">
    <source>
        <dbReference type="ARBA" id="ARBA00001974"/>
    </source>
</evidence>
<gene>
    <name evidence="10" type="primary">ubiF</name>
    <name evidence="10" type="synonym">yleB</name>
    <name evidence="10" type="ORF">D5018_08280</name>
</gene>
<dbReference type="GO" id="GO:0008682">
    <property type="term" value="F:3-demethoxyubiquinol 3-hydroxylase activity"/>
    <property type="evidence" value="ECO:0007669"/>
    <property type="project" value="TreeGrafter"/>
</dbReference>
<sequence>MVGAATALGLAQLGLSVSVIESIEPKAFDDNQPLDVRVSAISAASEKLLNRLGAWDGVFKKRHAVYRGLETWELDGFITQFHCEQIHEDHLGHIVENRVIQLGLWEQLEQMDNVEILYPEIVTQFEYQQGSFQQVKVSLESGKQCIANLLIGCDGANSSVRQWAGIGITGWDYQQACMLINIETQTPQQDVTWQQFTPNGPRSLLPLPDNHASLVWYDSPQTIAKLMQFNPVQLAEQIRAHFPERLDPNFIVLDKGSFPLTRRHANQYYADNVVILGDAAHTINPLAGQGVNLGFKDVDALLSVVAEALGENQIWYQNSVLAEYQNQRYKDNLLMQTGMDMFYKTFSNNLMPIKAIRNLALKVANIDSPIKQKVLKYALGF</sequence>
<name>A0A3L8Q061_9GAMM</name>
<accession>A0A3L8Q061</accession>
<reference evidence="10 11" key="1">
    <citation type="submission" date="2018-09" db="EMBL/GenBank/DDBJ databases">
        <title>Phylogeny of the Shewanellaceae, and recommendation for two new genera, Pseudoshewanella and Parashewanella.</title>
        <authorList>
            <person name="Wang G."/>
        </authorList>
    </citation>
    <scope>NUCLEOTIDE SEQUENCE [LARGE SCALE GENOMIC DNA]</scope>
    <source>
        <strain evidence="10 11">C51</strain>
    </source>
</reference>
<comment type="caution">
    <text evidence="10">The sequence shown here is derived from an EMBL/GenBank/DDBJ whole genome shotgun (WGS) entry which is preliminary data.</text>
</comment>
<feature type="domain" description="FAD-binding" evidence="9">
    <location>
        <begin position="2"/>
        <end position="328"/>
    </location>
</feature>
<dbReference type="InterPro" id="IPR036188">
    <property type="entry name" value="FAD/NAD-bd_sf"/>
</dbReference>
<dbReference type="PANTHER" id="PTHR43876:SF10">
    <property type="entry name" value="3-DEMETHOXYUBIQUINOL 3-HYDROXYLASE"/>
    <property type="match status" value="1"/>
</dbReference>
<comment type="pathway">
    <text evidence="2">Cofactor biosynthesis; ubiquinone biosynthesis.</text>
</comment>
<proteinExistence type="inferred from homology"/>
<evidence type="ECO:0000256" key="7">
    <source>
        <dbReference type="ARBA" id="ARBA00023033"/>
    </source>
</evidence>
<evidence type="ECO:0000313" key="11">
    <source>
        <dbReference type="Proteomes" id="UP000281474"/>
    </source>
</evidence>
<keyword evidence="5" id="KW-0274">FAD</keyword>
<evidence type="ECO:0000256" key="8">
    <source>
        <dbReference type="ARBA" id="ARBA00065734"/>
    </source>
</evidence>
<comment type="similarity">
    <text evidence="3">Belongs to the UbiH/COQ6 family.</text>
</comment>
<keyword evidence="4" id="KW-0285">Flavoprotein</keyword>
<dbReference type="SUPFAM" id="SSF51905">
    <property type="entry name" value="FAD/NAD(P)-binding domain"/>
    <property type="match status" value="1"/>
</dbReference>
<dbReference type="InterPro" id="IPR051205">
    <property type="entry name" value="UbiH/COQ6_monooxygenase"/>
</dbReference>
<evidence type="ECO:0000256" key="5">
    <source>
        <dbReference type="ARBA" id="ARBA00022827"/>
    </source>
</evidence>
<comment type="cofactor">
    <cofactor evidence="1">
        <name>FAD</name>
        <dbReference type="ChEBI" id="CHEBI:57692"/>
    </cofactor>
</comment>
<dbReference type="PRINTS" id="PR00420">
    <property type="entry name" value="RNGMNOXGNASE"/>
</dbReference>
<evidence type="ECO:0000256" key="4">
    <source>
        <dbReference type="ARBA" id="ARBA00022630"/>
    </source>
</evidence>
<evidence type="ECO:0000259" key="9">
    <source>
        <dbReference type="Pfam" id="PF01494"/>
    </source>
</evidence>
<evidence type="ECO:0000256" key="3">
    <source>
        <dbReference type="ARBA" id="ARBA00005349"/>
    </source>
</evidence>
<dbReference type="Gene3D" id="3.50.50.60">
    <property type="entry name" value="FAD/NAD(P)-binding domain"/>
    <property type="match status" value="2"/>
</dbReference>
<dbReference type="AlphaFoldDB" id="A0A3L8Q061"/>
<dbReference type="InterPro" id="IPR002938">
    <property type="entry name" value="FAD-bd"/>
</dbReference>
<dbReference type="FunFam" id="3.50.50.60:FF:000021">
    <property type="entry name" value="Ubiquinone biosynthesis monooxygenase COQ6"/>
    <property type="match status" value="1"/>
</dbReference>
<keyword evidence="11" id="KW-1185">Reference proteome</keyword>
<evidence type="ECO:0000256" key="6">
    <source>
        <dbReference type="ARBA" id="ARBA00023002"/>
    </source>
</evidence>
<keyword evidence="7" id="KW-0503">Monooxygenase</keyword>
<dbReference type="GO" id="GO:0071949">
    <property type="term" value="F:FAD binding"/>
    <property type="evidence" value="ECO:0007669"/>
    <property type="project" value="InterPro"/>
</dbReference>